<name>A0ABV1GWQ6_9BACT</name>
<dbReference type="InterPro" id="IPR033985">
    <property type="entry name" value="SusD-like_N"/>
</dbReference>
<evidence type="ECO:0000256" key="3">
    <source>
        <dbReference type="ARBA" id="ARBA00022729"/>
    </source>
</evidence>
<feature type="domain" description="SusD-like N-terminal" evidence="7">
    <location>
        <begin position="87"/>
        <end position="237"/>
    </location>
</feature>
<reference evidence="8 9" key="1">
    <citation type="submission" date="2024-03" db="EMBL/GenBank/DDBJ databases">
        <title>Human intestinal bacterial collection.</title>
        <authorList>
            <person name="Pauvert C."/>
            <person name="Hitch T.C.A."/>
            <person name="Clavel T."/>
        </authorList>
    </citation>
    <scope>NUCLEOTIDE SEQUENCE [LARGE SCALE GENOMIC DNA]</scope>
    <source>
        <strain evidence="8 9">CLA-KB-H122</strain>
    </source>
</reference>
<evidence type="ECO:0000259" key="7">
    <source>
        <dbReference type="Pfam" id="PF14322"/>
    </source>
</evidence>
<dbReference type="SUPFAM" id="SSF48452">
    <property type="entry name" value="TPR-like"/>
    <property type="match status" value="1"/>
</dbReference>
<gene>
    <name evidence="8" type="ORF">WMO46_07790</name>
</gene>
<comment type="subcellular location">
    <subcellularLocation>
        <location evidence="1">Cell outer membrane</location>
    </subcellularLocation>
</comment>
<dbReference type="Pfam" id="PF07980">
    <property type="entry name" value="SusD_RagB"/>
    <property type="match status" value="1"/>
</dbReference>
<organism evidence="8 9">
    <name type="scientific">Alistipes intestinihominis</name>
    <dbReference type="NCBI Taxonomy" id="3133172"/>
    <lineage>
        <taxon>Bacteria</taxon>
        <taxon>Pseudomonadati</taxon>
        <taxon>Bacteroidota</taxon>
        <taxon>Bacteroidia</taxon>
        <taxon>Bacteroidales</taxon>
        <taxon>Rikenellaceae</taxon>
        <taxon>Alistipes</taxon>
    </lineage>
</organism>
<protein>
    <submittedName>
        <fullName evidence="8">RagB/SusD family nutrient uptake outer membrane protein</fullName>
    </submittedName>
</protein>
<evidence type="ECO:0000256" key="1">
    <source>
        <dbReference type="ARBA" id="ARBA00004442"/>
    </source>
</evidence>
<dbReference type="InterPro" id="IPR011990">
    <property type="entry name" value="TPR-like_helical_dom_sf"/>
</dbReference>
<keyword evidence="9" id="KW-1185">Reference proteome</keyword>
<dbReference type="PROSITE" id="PS51257">
    <property type="entry name" value="PROKAR_LIPOPROTEIN"/>
    <property type="match status" value="1"/>
</dbReference>
<evidence type="ECO:0000259" key="6">
    <source>
        <dbReference type="Pfam" id="PF07980"/>
    </source>
</evidence>
<evidence type="ECO:0000256" key="5">
    <source>
        <dbReference type="ARBA" id="ARBA00023237"/>
    </source>
</evidence>
<dbReference type="RefSeq" id="WP_349094137.1">
    <property type="nucleotide sequence ID" value="NZ_JBBMFL010000007.1"/>
</dbReference>
<evidence type="ECO:0000313" key="8">
    <source>
        <dbReference type="EMBL" id="MEQ2544845.1"/>
    </source>
</evidence>
<proteinExistence type="inferred from homology"/>
<keyword evidence="5" id="KW-0998">Cell outer membrane</keyword>
<accession>A0ABV1GWQ6</accession>
<sequence length="617" mass="71056">MKKILLLLLAAPLLFSCEDYLERTQKSDLDEEQIFGSYQNFTGFIDNLYGKKLVRYIDQANCACLDMGDDVYGSKDFIASQTFPQGNYWWIWTNTWQNMITESSSGGNYGFWNGWEQIRICNQGFKNLHLLVGATDEQVRLIKGQLHFFRAWYHFELARLWGGLPYIDRFLEPSDNMRFPRLSFKETLLRIIDDLNEAAECLPVDWNQTQQGIAAPDAYQGRATRGAALALKARAYLYAASPLTTRIEKGVAEYDPELCEEAAKAAYEVIKLADQGVYKLVEWKDYSKNFINNTTEQRVVYTKEYIWFKLTTARGNSQLVRIGNIHNSQRFEGKGQVTAATQNMVDMYETKKGLPIDDPDSEYDPMNPWADRDPRLLQTILVDGVKWVATSNISPAADAYVQLYSTGGSGAGNGKDMNSGSGSLTGYLIRKYIPYKANKFDKQTANYQFGIPYIRLAEMYLIYAEAINEVCPSPTAVPSWAPLSAVEAVNIVRRRVKLPIDEDVAKPCELYTYGGESLPDVAAKFTADRETFRKRIWNERSVELAYEGHRWYDIRRWYVAHLPEYKIRYKGVFDKQHTYFRKEVVCNGVFDQKHYWLPFKRTDVQQYEGFTQNPGWN</sequence>
<keyword evidence="3" id="KW-0732">Signal</keyword>
<comment type="caution">
    <text evidence="8">The sequence shown here is derived from an EMBL/GenBank/DDBJ whole genome shotgun (WGS) entry which is preliminary data.</text>
</comment>
<dbReference type="Pfam" id="PF14322">
    <property type="entry name" value="SusD-like_3"/>
    <property type="match status" value="1"/>
</dbReference>
<dbReference type="EMBL" id="JBBMFL010000007">
    <property type="protein sequence ID" value="MEQ2544845.1"/>
    <property type="molecule type" value="Genomic_DNA"/>
</dbReference>
<comment type="similarity">
    <text evidence="2">Belongs to the SusD family.</text>
</comment>
<feature type="domain" description="RagB/SusD" evidence="6">
    <location>
        <begin position="303"/>
        <end position="616"/>
    </location>
</feature>
<dbReference type="InterPro" id="IPR012944">
    <property type="entry name" value="SusD_RagB_dom"/>
</dbReference>
<evidence type="ECO:0000313" key="9">
    <source>
        <dbReference type="Proteomes" id="UP001460202"/>
    </source>
</evidence>
<keyword evidence="4" id="KW-0472">Membrane</keyword>
<evidence type="ECO:0000256" key="2">
    <source>
        <dbReference type="ARBA" id="ARBA00006275"/>
    </source>
</evidence>
<evidence type="ECO:0000256" key="4">
    <source>
        <dbReference type="ARBA" id="ARBA00023136"/>
    </source>
</evidence>
<dbReference type="Proteomes" id="UP001460202">
    <property type="component" value="Unassembled WGS sequence"/>
</dbReference>
<dbReference type="Gene3D" id="1.25.40.390">
    <property type="match status" value="1"/>
</dbReference>